<reference evidence="2" key="1">
    <citation type="submission" date="2014-11" db="EMBL/GenBank/DDBJ databases">
        <authorList>
            <person name="Amaro Gonzalez C."/>
        </authorList>
    </citation>
    <scope>NUCLEOTIDE SEQUENCE</scope>
</reference>
<protein>
    <submittedName>
        <fullName evidence="2">Uncharacterized protein</fullName>
    </submittedName>
</protein>
<reference evidence="2" key="2">
    <citation type="journal article" date="2015" name="Fish Shellfish Immunol.">
        <title>Early steps in the European eel (Anguilla anguilla)-Vibrio vulnificus interaction in the gills: Role of the RtxA13 toxin.</title>
        <authorList>
            <person name="Callol A."/>
            <person name="Pajuelo D."/>
            <person name="Ebbesson L."/>
            <person name="Teles M."/>
            <person name="MacKenzie S."/>
            <person name="Amaro C."/>
        </authorList>
    </citation>
    <scope>NUCLEOTIDE SEQUENCE</scope>
</reference>
<sequence length="31" mass="3530">MEVVQRNGRYHRVRGTHDVALSGLPQQAPEK</sequence>
<name>A0A0E9Q1W8_ANGAN</name>
<organism evidence="2">
    <name type="scientific">Anguilla anguilla</name>
    <name type="common">European freshwater eel</name>
    <name type="synonym">Muraena anguilla</name>
    <dbReference type="NCBI Taxonomy" id="7936"/>
    <lineage>
        <taxon>Eukaryota</taxon>
        <taxon>Metazoa</taxon>
        <taxon>Chordata</taxon>
        <taxon>Craniata</taxon>
        <taxon>Vertebrata</taxon>
        <taxon>Euteleostomi</taxon>
        <taxon>Actinopterygii</taxon>
        <taxon>Neopterygii</taxon>
        <taxon>Teleostei</taxon>
        <taxon>Anguilliformes</taxon>
        <taxon>Anguillidae</taxon>
        <taxon>Anguilla</taxon>
    </lineage>
</organism>
<proteinExistence type="predicted"/>
<dbReference type="AlphaFoldDB" id="A0A0E9Q1W8"/>
<dbReference type="EMBL" id="GBXM01097701">
    <property type="protein sequence ID" value="JAH10876.1"/>
    <property type="molecule type" value="Transcribed_RNA"/>
</dbReference>
<evidence type="ECO:0000313" key="2">
    <source>
        <dbReference type="EMBL" id="JAH10876.1"/>
    </source>
</evidence>
<accession>A0A0E9Q1W8</accession>
<feature type="region of interest" description="Disordered" evidence="1">
    <location>
        <begin position="1"/>
        <end position="31"/>
    </location>
</feature>
<evidence type="ECO:0000256" key="1">
    <source>
        <dbReference type="SAM" id="MobiDB-lite"/>
    </source>
</evidence>